<dbReference type="Proteomes" id="UP000189229">
    <property type="component" value="Unassembled WGS sequence"/>
</dbReference>
<dbReference type="GO" id="GO:0050660">
    <property type="term" value="F:flavin adenine dinucleotide binding"/>
    <property type="evidence" value="ECO:0007669"/>
    <property type="project" value="InterPro"/>
</dbReference>
<sequence length="80" mass="9189">MSNELNHEEAMLVDTVRAFIDRDVKPNVREVEHANAYPEAWIEQMKRIGIFGLAVPEEYGGRRCRCRAMCRSPRSWPAAG</sequence>
<evidence type="ECO:0000313" key="3">
    <source>
        <dbReference type="Proteomes" id="UP000189229"/>
    </source>
</evidence>
<organism evidence="2 3">
    <name type="scientific">Mycobacterium kansasii</name>
    <dbReference type="NCBI Taxonomy" id="1768"/>
    <lineage>
        <taxon>Bacteria</taxon>
        <taxon>Bacillati</taxon>
        <taxon>Actinomycetota</taxon>
        <taxon>Actinomycetes</taxon>
        <taxon>Mycobacteriales</taxon>
        <taxon>Mycobacteriaceae</taxon>
        <taxon>Mycobacterium</taxon>
    </lineage>
</organism>
<name>A0A1V3WPY5_MYCKA</name>
<dbReference type="SUPFAM" id="SSF56645">
    <property type="entry name" value="Acyl-CoA dehydrogenase NM domain-like"/>
    <property type="match status" value="1"/>
</dbReference>
<reference evidence="2 3" key="1">
    <citation type="submission" date="2017-02" db="EMBL/GenBank/DDBJ databases">
        <title>Complete genome sequences of Mycobacterium kansasii strains isolated from rhesus macaques.</title>
        <authorList>
            <person name="Panda A."/>
            <person name="Nagaraj S."/>
            <person name="Zhao X."/>
            <person name="Tettelin H."/>
            <person name="Detolla L.J."/>
        </authorList>
    </citation>
    <scope>NUCLEOTIDE SEQUENCE [LARGE SCALE GENOMIC DNA]</scope>
    <source>
        <strain evidence="2 3">11-3813</strain>
    </source>
</reference>
<evidence type="ECO:0000313" key="2">
    <source>
        <dbReference type="EMBL" id="OOK69029.1"/>
    </source>
</evidence>
<dbReference type="Gene3D" id="1.10.540.10">
    <property type="entry name" value="Acyl-CoA dehydrogenase/oxidase, N-terminal domain"/>
    <property type="match status" value="1"/>
</dbReference>
<dbReference type="Pfam" id="PF02771">
    <property type="entry name" value="Acyl-CoA_dh_N"/>
    <property type="match status" value="1"/>
</dbReference>
<dbReference type="PANTHER" id="PTHR43884:SF12">
    <property type="entry name" value="ISOVALERYL-COA DEHYDROGENASE, MITOCHONDRIAL-RELATED"/>
    <property type="match status" value="1"/>
</dbReference>
<evidence type="ECO:0000259" key="1">
    <source>
        <dbReference type="Pfam" id="PF02771"/>
    </source>
</evidence>
<feature type="domain" description="Acyl-CoA dehydrogenase/oxidase N-terminal" evidence="1">
    <location>
        <begin position="7"/>
        <end position="68"/>
    </location>
</feature>
<gene>
    <name evidence="2" type="ORF">BZL30_6825</name>
</gene>
<dbReference type="InterPro" id="IPR009100">
    <property type="entry name" value="AcylCoA_DH/oxidase_NM_dom_sf"/>
</dbReference>
<accession>A0A1V3WPY5</accession>
<dbReference type="AlphaFoldDB" id="A0A1V3WPY5"/>
<dbReference type="GO" id="GO:0003995">
    <property type="term" value="F:acyl-CoA dehydrogenase activity"/>
    <property type="evidence" value="ECO:0007669"/>
    <property type="project" value="TreeGrafter"/>
</dbReference>
<protein>
    <submittedName>
        <fullName evidence="2">Acyl-CoA dehydrogenase, N-terminal domain protein</fullName>
    </submittedName>
</protein>
<dbReference type="PANTHER" id="PTHR43884">
    <property type="entry name" value="ACYL-COA DEHYDROGENASE"/>
    <property type="match status" value="1"/>
</dbReference>
<proteinExistence type="predicted"/>
<dbReference type="EMBL" id="MVBM01000007">
    <property type="protein sequence ID" value="OOK69029.1"/>
    <property type="molecule type" value="Genomic_DNA"/>
</dbReference>
<dbReference type="InterPro" id="IPR013786">
    <property type="entry name" value="AcylCoA_DH/ox_N"/>
</dbReference>
<comment type="caution">
    <text evidence="2">The sequence shown here is derived from an EMBL/GenBank/DDBJ whole genome shotgun (WGS) entry which is preliminary data.</text>
</comment>
<dbReference type="InterPro" id="IPR037069">
    <property type="entry name" value="AcylCoA_DH/ox_N_sf"/>
</dbReference>